<evidence type="ECO:0000313" key="2">
    <source>
        <dbReference type="Proteomes" id="UP000197019"/>
    </source>
</evidence>
<name>A0A1Z4C0H5_9GAMM</name>
<dbReference type="Proteomes" id="UP000197019">
    <property type="component" value="Chromosome"/>
</dbReference>
<dbReference type="InterPro" id="IPR021505">
    <property type="entry name" value="Phage_B3_Orf6"/>
</dbReference>
<keyword evidence="2" id="KW-1185">Reference proteome</keyword>
<sequence length="242" mass="27434">MKTTNPISSSLAAIRGIYSAVMQQKKQAEQQRTEAVAITFLLDAKGRQCPLDIIGAVDLARHDLTGQHIKKALELSALIEAFKQEVFSDIEAFVEISNNEHGAKIGISEKDKKPWKGNIQLINYSSTQKINLRIQDRIAFTEKLNCAMQKLKGLIKDHSSDVDEVIKVLINETFEVDKTGYIDAKKVLELRRYKIKNPIWKSAMEDIADSIQVVGSKSYLQFWYRDTPEAEWISIPLDIARL</sequence>
<evidence type="ECO:0000313" key="1">
    <source>
        <dbReference type="EMBL" id="ASF47022.1"/>
    </source>
</evidence>
<protein>
    <recommendedName>
        <fullName evidence="3">Sulfate transporter</fullName>
    </recommendedName>
</protein>
<dbReference type="OrthoDB" id="7554786at2"/>
<dbReference type="KEGG" id="mpsy:CEK71_13595"/>
<proteinExistence type="predicted"/>
<dbReference type="Pfam" id="PF11363">
    <property type="entry name" value="DUF3164"/>
    <property type="match status" value="1"/>
</dbReference>
<accession>A0A1Z4C0H5</accession>
<organism evidence="1 2">
    <name type="scientific">Methylovulum psychrotolerans</name>
    <dbReference type="NCBI Taxonomy" id="1704499"/>
    <lineage>
        <taxon>Bacteria</taxon>
        <taxon>Pseudomonadati</taxon>
        <taxon>Pseudomonadota</taxon>
        <taxon>Gammaproteobacteria</taxon>
        <taxon>Methylococcales</taxon>
        <taxon>Methylococcaceae</taxon>
        <taxon>Methylovulum</taxon>
    </lineage>
</organism>
<dbReference type="EMBL" id="CP022129">
    <property type="protein sequence ID" value="ASF47022.1"/>
    <property type="molecule type" value="Genomic_DNA"/>
</dbReference>
<dbReference type="AlphaFoldDB" id="A0A1Z4C0H5"/>
<evidence type="ECO:0008006" key="3">
    <source>
        <dbReference type="Google" id="ProtNLM"/>
    </source>
</evidence>
<gene>
    <name evidence="1" type="ORF">CEK71_13595</name>
</gene>
<dbReference type="RefSeq" id="WP_088619894.1">
    <property type="nucleotide sequence ID" value="NZ_CP022129.1"/>
</dbReference>
<reference evidence="1 2" key="1">
    <citation type="submission" date="2017-06" db="EMBL/GenBank/DDBJ databases">
        <title>Genome Sequencing of the methanotroph Methylovulum psychrotolerants str. HV10-M2 isolated from a high-altitude environment.</title>
        <authorList>
            <person name="Mateos-Rivera A."/>
        </authorList>
    </citation>
    <scope>NUCLEOTIDE SEQUENCE [LARGE SCALE GENOMIC DNA]</scope>
    <source>
        <strain evidence="1 2">HV10_M2</strain>
    </source>
</reference>